<dbReference type="PANTHER" id="PTHR20932:SF7">
    <property type="entry name" value="AND PUTATIVE PEPTIDOGLYCAN-BINDING DOMAIN-CONTAINING PROTEIN 4-RELATED"/>
    <property type="match status" value="1"/>
</dbReference>
<dbReference type="InterPro" id="IPR036779">
    <property type="entry name" value="LysM_dom_sf"/>
</dbReference>
<dbReference type="Gene3D" id="3.10.350.10">
    <property type="entry name" value="LysM domain"/>
    <property type="match status" value="1"/>
</dbReference>
<dbReference type="EMBL" id="JAOTOJ010000012">
    <property type="protein sequence ID" value="KAK9394084.1"/>
    <property type="molecule type" value="Genomic_DNA"/>
</dbReference>
<reference evidence="10 11" key="1">
    <citation type="journal article" date="2024" name="Proc. Natl. Acad. Sci. U.S.A.">
        <title>The genetic regulatory architecture and epigenomic basis for age-related changes in rattlesnake venom.</title>
        <authorList>
            <person name="Hogan M.P."/>
            <person name="Holding M.L."/>
            <person name="Nystrom G.S."/>
            <person name="Colston T.J."/>
            <person name="Bartlett D.A."/>
            <person name="Mason A.J."/>
            <person name="Ellsworth S.A."/>
            <person name="Rautsaw R.M."/>
            <person name="Lawrence K.C."/>
            <person name="Strickland J.L."/>
            <person name="He B."/>
            <person name="Fraser P."/>
            <person name="Margres M.J."/>
            <person name="Gilbert D.M."/>
            <person name="Gibbs H.L."/>
            <person name="Parkinson C.L."/>
            <person name="Rokyta D.R."/>
        </authorList>
    </citation>
    <scope>NUCLEOTIDE SEQUENCE [LARGE SCALE GENOMIC DNA]</scope>
    <source>
        <strain evidence="10">DRR0105</strain>
    </source>
</reference>
<dbReference type="PANTHER" id="PTHR20932">
    <property type="entry name" value="LYSM AND PUTATIVE PEPTIDOGLYCAN-BINDING DOMAIN-CONTAINING PROTEIN"/>
    <property type="match status" value="1"/>
</dbReference>
<feature type="transmembrane region" description="Helical" evidence="8">
    <location>
        <begin position="275"/>
        <end position="296"/>
    </location>
</feature>
<evidence type="ECO:0000313" key="10">
    <source>
        <dbReference type="EMBL" id="KAK9394084.1"/>
    </source>
</evidence>
<evidence type="ECO:0000256" key="5">
    <source>
        <dbReference type="ARBA" id="ARBA00023180"/>
    </source>
</evidence>
<feature type="compositionally biased region" description="Basic and acidic residues" evidence="7">
    <location>
        <begin position="111"/>
        <end position="122"/>
    </location>
</feature>
<evidence type="ECO:0000256" key="8">
    <source>
        <dbReference type="SAM" id="Phobius"/>
    </source>
</evidence>
<evidence type="ECO:0000313" key="11">
    <source>
        <dbReference type="Proteomes" id="UP001474421"/>
    </source>
</evidence>
<sequence length="350" mass="38978">MERIMQGVCSSRPSKLISNALPIRASSAAHSLRGTGWYAARPRLPGLCQPIASRKERVLPESRDCCNMRLYERLIRPFQAPSAVQNLSGAQVFLFRSSRQSDSEDLSEEEFNARELRARGKDPQPSSSSKKRVGDVQLLERVVKEDDNLNKLALQYGCKVADIKRVNNFIQEQDFYALKSIKIPVKVHGLLTETSGELLPLHTPALLSEHSVSIDPENGSGDQEQLDQYFREIDQNIETVTQMEIPSRADHIEPSNWSSQEQKATCTGADCGIQWWKAVFLMLLIGIGLPVFYIVYFKTQQLDMVPSASNTTDPIKISVNSSLVGRSNYAGQGRTPTVHTTKQAFIPSGG</sequence>
<evidence type="ECO:0000256" key="4">
    <source>
        <dbReference type="ARBA" id="ARBA00023136"/>
    </source>
</evidence>
<organism evidence="10 11">
    <name type="scientific">Crotalus adamanteus</name>
    <name type="common">Eastern diamondback rattlesnake</name>
    <dbReference type="NCBI Taxonomy" id="8729"/>
    <lineage>
        <taxon>Eukaryota</taxon>
        <taxon>Metazoa</taxon>
        <taxon>Chordata</taxon>
        <taxon>Craniata</taxon>
        <taxon>Vertebrata</taxon>
        <taxon>Euteleostomi</taxon>
        <taxon>Lepidosauria</taxon>
        <taxon>Squamata</taxon>
        <taxon>Bifurcata</taxon>
        <taxon>Unidentata</taxon>
        <taxon>Episquamata</taxon>
        <taxon>Toxicofera</taxon>
        <taxon>Serpentes</taxon>
        <taxon>Colubroidea</taxon>
        <taxon>Viperidae</taxon>
        <taxon>Crotalinae</taxon>
        <taxon>Crotalus</taxon>
    </lineage>
</organism>
<evidence type="ECO:0000256" key="6">
    <source>
        <dbReference type="ARBA" id="ARBA00040995"/>
    </source>
</evidence>
<evidence type="ECO:0000256" key="7">
    <source>
        <dbReference type="SAM" id="MobiDB-lite"/>
    </source>
</evidence>
<keyword evidence="4 8" id="KW-0472">Membrane</keyword>
<dbReference type="GO" id="GO:0016020">
    <property type="term" value="C:membrane"/>
    <property type="evidence" value="ECO:0007669"/>
    <property type="project" value="UniProtKB-SubCell"/>
</dbReference>
<evidence type="ECO:0000256" key="1">
    <source>
        <dbReference type="ARBA" id="ARBA00004167"/>
    </source>
</evidence>
<evidence type="ECO:0000256" key="2">
    <source>
        <dbReference type="ARBA" id="ARBA00022692"/>
    </source>
</evidence>
<dbReference type="PROSITE" id="PS51782">
    <property type="entry name" value="LYSM"/>
    <property type="match status" value="1"/>
</dbReference>
<comment type="caution">
    <text evidence="10">The sequence shown here is derived from an EMBL/GenBank/DDBJ whole genome shotgun (WGS) entry which is preliminary data.</text>
</comment>
<keyword evidence="5" id="KW-0325">Glycoprotein</keyword>
<comment type="subcellular location">
    <subcellularLocation>
        <location evidence="1">Membrane</location>
        <topology evidence="1">Single-pass membrane protein</topology>
    </subcellularLocation>
</comment>
<dbReference type="AlphaFoldDB" id="A0AAW1AW19"/>
<name>A0AAW1AW19_CROAD</name>
<keyword evidence="2 8" id="KW-0812">Transmembrane</keyword>
<evidence type="ECO:0000259" key="9">
    <source>
        <dbReference type="PROSITE" id="PS51782"/>
    </source>
</evidence>
<feature type="domain" description="LysM" evidence="9">
    <location>
        <begin position="139"/>
        <end position="183"/>
    </location>
</feature>
<feature type="region of interest" description="Disordered" evidence="7">
    <location>
        <begin position="105"/>
        <end position="133"/>
    </location>
</feature>
<evidence type="ECO:0000256" key="3">
    <source>
        <dbReference type="ARBA" id="ARBA00022989"/>
    </source>
</evidence>
<dbReference type="Pfam" id="PF01476">
    <property type="entry name" value="LysM"/>
    <property type="match status" value="1"/>
</dbReference>
<dbReference type="InterPro" id="IPR018392">
    <property type="entry name" value="LysM"/>
</dbReference>
<dbReference type="Proteomes" id="UP001474421">
    <property type="component" value="Unassembled WGS sequence"/>
</dbReference>
<protein>
    <recommendedName>
        <fullName evidence="6">LysM and putative peptidoglycan-binding domain-containing protein 4</fullName>
    </recommendedName>
</protein>
<accession>A0AAW1AW19</accession>
<keyword evidence="3 8" id="KW-1133">Transmembrane helix</keyword>
<dbReference type="InterPro" id="IPR045030">
    <property type="entry name" value="LYSM1-4"/>
</dbReference>
<keyword evidence="11" id="KW-1185">Reference proteome</keyword>
<gene>
    <name evidence="10" type="ORF">NXF25_015747</name>
</gene>
<dbReference type="SMART" id="SM00257">
    <property type="entry name" value="LysM"/>
    <property type="match status" value="1"/>
</dbReference>
<proteinExistence type="predicted"/>